<dbReference type="InterPro" id="IPR036249">
    <property type="entry name" value="Thioredoxin-like_sf"/>
</dbReference>
<organism evidence="2 3">
    <name type="scientific">Variovorax humicola</name>
    <dbReference type="NCBI Taxonomy" id="1769758"/>
    <lineage>
        <taxon>Bacteria</taxon>
        <taxon>Pseudomonadati</taxon>
        <taxon>Pseudomonadota</taxon>
        <taxon>Betaproteobacteria</taxon>
        <taxon>Burkholderiales</taxon>
        <taxon>Comamonadaceae</taxon>
        <taxon>Variovorax</taxon>
    </lineage>
</organism>
<name>A0ABU8WAK9_9BURK</name>
<reference evidence="2 3" key="1">
    <citation type="submission" date="2024-03" db="EMBL/GenBank/DDBJ databases">
        <title>Novel species of the genus Variovorax.</title>
        <authorList>
            <person name="Liu Q."/>
            <person name="Xin Y.-H."/>
        </authorList>
    </citation>
    <scope>NUCLEOTIDE SEQUENCE [LARGE SCALE GENOMIC DNA]</scope>
    <source>
        <strain evidence="2 3">KACC 18501</strain>
    </source>
</reference>
<dbReference type="Pfam" id="PF00578">
    <property type="entry name" value="AhpC-TSA"/>
    <property type="match status" value="1"/>
</dbReference>
<keyword evidence="3" id="KW-1185">Reference proteome</keyword>
<evidence type="ECO:0000313" key="3">
    <source>
        <dbReference type="Proteomes" id="UP001363010"/>
    </source>
</evidence>
<dbReference type="RefSeq" id="WP_340368112.1">
    <property type="nucleotide sequence ID" value="NZ_JBBKZV010000050.1"/>
</dbReference>
<dbReference type="SUPFAM" id="SSF52833">
    <property type="entry name" value="Thioredoxin-like"/>
    <property type="match status" value="1"/>
</dbReference>
<gene>
    <name evidence="2" type="ORF">WKW80_34680</name>
</gene>
<dbReference type="Proteomes" id="UP001363010">
    <property type="component" value="Unassembled WGS sequence"/>
</dbReference>
<evidence type="ECO:0000313" key="2">
    <source>
        <dbReference type="EMBL" id="MEJ8827082.1"/>
    </source>
</evidence>
<proteinExistence type="predicted"/>
<dbReference type="InterPro" id="IPR000866">
    <property type="entry name" value="AhpC/TSA"/>
</dbReference>
<dbReference type="EMBL" id="JBBKZV010000050">
    <property type="protein sequence ID" value="MEJ8827082.1"/>
    <property type="molecule type" value="Genomic_DNA"/>
</dbReference>
<feature type="domain" description="Alkyl hydroperoxide reductase subunit C/ Thiol specific antioxidant" evidence="1">
    <location>
        <begin position="10"/>
        <end position="80"/>
    </location>
</feature>
<protein>
    <submittedName>
        <fullName evidence="2">Redoxin domain-containing protein</fullName>
    </submittedName>
</protein>
<comment type="caution">
    <text evidence="2">The sequence shown here is derived from an EMBL/GenBank/DDBJ whole genome shotgun (WGS) entry which is preliminary data.</text>
</comment>
<evidence type="ECO:0000259" key="1">
    <source>
        <dbReference type="Pfam" id="PF00578"/>
    </source>
</evidence>
<sequence length="101" mass="11108">MGDQRRPLQPGEIAPAFSLPSANVEGMVSLDSLRGRLFLIGLYRGLHGPFCRRQVLKLAGEQPALHAVGVETLAVINTPVKRARLYFRYRPDGGHTRLATS</sequence>
<accession>A0ABU8WAK9</accession>
<dbReference type="Gene3D" id="3.40.30.10">
    <property type="entry name" value="Glutaredoxin"/>
    <property type="match status" value="1"/>
</dbReference>